<name>A0A8X7MTA9_9BASI</name>
<feature type="compositionally biased region" description="Acidic residues" evidence="1">
    <location>
        <begin position="50"/>
        <end position="63"/>
    </location>
</feature>
<feature type="region of interest" description="Disordered" evidence="1">
    <location>
        <begin position="35"/>
        <end position="69"/>
    </location>
</feature>
<accession>A0A8X7MTA9</accession>
<dbReference type="EMBL" id="LWDE02000377">
    <property type="protein sequence ID" value="KAE8248208.1"/>
    <property type="molecule type" value="Genomic_DNA"/>
</dbReference>
<reference evidence="2" key="1">
    <citation type="submission" date="2016-04" db="EMBL/GenBank/DDBJ databases">
        <authorList>
            <person name="Nguyen H.D."/>
            <person name="Samba Siva P."/>
            <person name="Cullis J."/>
            <person name="Levesque C.A."/>
            <person name="Hambleton S."/>
        </authorList>
    </citation>
    <scope>NUCLEOTIDE SEQUENCE</scope>
    <source>
        <strain evidence="2">DAOMC 236426</strain>
    </source>
</reference>
<evidence type="ECO:0000313" key="2">
    <source>
        <dbReference type="EMBL" id="KAE8248208.1"/>
    </source>
</evidence>
<evidence type="ECO:0000313" key="3">
    <source>
        <dbReference type="Proteomes" id="UP000077684"/>
    </source>
</evidence>
<dbReference type="Proteomes" id="UP000077684">
    <property type="component" value="Unassembled WGS sequence"/>
</dbReference>
<protein>
    <submittedName>
        <fullName evidence="2">Uncharacterized protein</fullName>
    </submittedName>
</protein>
<sequence length="91" mass="10542">MLLKPTASSPNLRRRHHPLAASSVLSFRSHFGLTHSAASRDASTERRDDGSEDEEEEEEEEEYYVPKQRRTRKRSLVHRFINALGKMPTFC</sequence>
<proteinExistence type="predicted"/>
<comment type="caution">
    <text evidence="2">The sequence shown here is derived from an EMBL/GenBank/DDBJ whole genome shotgun (WGS) entry which is preliminary data.</text>
</comment>
<evidence type="ECO:0000256" key="1">
    <source>
        <dbReference type="SAM" id="MobiDB-lite"/>
    </source>
</evidence>
<organism evidence="2 3">
    <name type="scientific">Tilletia controversa</name>
    <name type="common">dwarf bunt fungus</name>
    <dbReference type="NCBI Taxonomy" id="13291"/>
    <lineage>
        <taxon>Eukaryota</taxon>
        <taxon>Fungi</taxon>
        <taxon>Dikarya</taxon>
        <taxon>Basidiomycota</taxon>
        <taxon>Ustilaginomycotina</taxon>
        <taxon>Exobasidiomycetes</taxon>
        <taxon>Tilletiales</taxon>
        <taxon>Tilletiaceae</taxon>
        <taxon>Tilletia</taxon>
    </lineage>
</organism>
<keyword evidence="3" id="KW-1185">Reference proteome</keyword>
<dbReference type="AlphaFoldDB" id="A0A8X7MTA9"/>
<gene>
    <name evidence="2" type="ORF">A4X06_0g3882</name>
</gene>
<reference evidence="2" key="2">
    <citation type="journal article" date="2019" name="IMA Fungus">
        <title>Genome sequencing and comparison of five Tilletia species to identify candidate genes for the detection of regulated species infecting wheat.</title>
        <authorList>
            <person name="Nguyen H.D.T."/>
            <person name="Sultana T."/>
            <person name="Kesanakurti P."/>
            <person name="Hambleton S."/>
        </authorList>
    </citation>
    <scope>NUCLEOTIDE SEQUENCE</scope>
    <source>
        <strain evidence="2">DAOMC 236426</strain>
    </source>
</reference>